<dbReference type="EMBL" id="CAJEWD010000004">
    <property type="protein sequence ID" value="CAD2074142.1"/>
    <property type="molecule type" value="Genomic_DNA"/>
</dbReference>
<dbReference type="InterPro" id="IPR000994">
    <property type="entry name" value="Pept_M24"/>
</dbReference>
<evidence type="ECO:0000313" key="4">
    <source>
        <dbReference type="Proteomes" id="UP000589351"/>
    </source>
</evidence>
<gene>
    <name evidence="3" type="ORF">JEODO184_00635</name>
</gene>
<dbReference type="Proteomes" id="UP000589351">
    <property type="component" value="Unassembled WGS sequence"/>
</dbReference>
<dbReference type="SUPFAM" id="SSF55920">
    <property type="entry name" value="Creatinase/aminopeptidase"/>
    <property type="match status" value="1"/>
</dbReference>
<dbReference type="GO" id="GO:0016787">
    <property type="term" value="F:hydrolase activity"/>
    <property type="evidence" value="ECO:0007669"/>
    <property type="project" value="UniProtKB-KW"/>
</dbReference>
<dbReference type="InterPro" id="IPR029149">
    <property type="entry name" value="Creatin/AminoP/Spt16_N"/>
</dbReference>
<proteinExistence type="predicted"/>
<dbReference type="AlphaFoldDB" id="A0A6V7RBK5"/>
<dbReference type="PANTHER" id="PTHR46112:SF2">
    <property type="entry name" value="XAA-PRO AMINOPEPTIDASE P-RELATED"/>
    <property type="match status" value="1"/>
</dbReference>
<protein>
    <submittedName>
        <fullName evidence="3">Putative peptidase</fullName>
        <ecNumber evidence="3">3.4.-.-</ecNumber>
    </submittedName>
</protein>
<feature type="domain" description="Peptidase M24" evidence="1">
    <location>
        <begin position="160"/>
        <end position="374"/>
    </location>
</feature>
<keyword evidence="3" id="KW-0378">Hydrolase</keyword>
<evidence type="ECO:0000259" key="1">
    <source>
        <dbReference type="Pfam" id="PF00557"/>
    </source>
</evidence>
<name>A0A6V7RBK5_9STAP</name>
<keyword evidence="4" id="KW-1185">Reference proteome</keyword>
<dbReference type="InterPro" id="IPR036005">
    <property type="entry name" value="Creatinase/aminopeptidase-like"/>
</dbReference>
<dbReference type="CDD" id="cd01066">
    <property type="entry name" value="APP_MetAP"/>
    <property type="match status" value="1"/>
</dbReference>
<evidence type="ECO:0000259" key="2">
    <source>
        <dbReference type="Pfam" id="PF01321"/>
    </source>
</evidence>
<dbReference type="Gene3D" id="3.90.230.10">
    <property type="entry name" value="Creatinase/methionine aminopeptidase superfamily"/>
    <property type="match status" value="1"/>
</dbReference>
<dbReference type="PANTHER" id="PTHR46112">
    <property type="entry name" value="AMINOPEPTIDASE"/>
    <property type="match status" value="1"/>
</dbReference>
<evidence type="ECO:0000313" key="3">
    <source>
        <dbReference type="EMBL" id="CAD2074142.1"/>
    </source>
</evidence>
<dbReference type="InterPro" id="IPR050659">
    <property type="entry name" value="Peptidase_M24B"/>
</dbReference>
<dbReference type="InterPro" id="IPR000587">
    <property type="entry name" value="Creatinase_N"/>
</dbReference>
<accession>A0A6V7RBK5</accession>
<dbReference type="RefSeq" id="WP_185125172.1">
    <property type="nucleotide sequence ID" value="NZ_CAJEWD010000004.1"/>
</dbReference>
<dbReference type="Pfam" id="PF01321">
    <property type="entry name" value="Creatinase_N"/>
    <property type="match status" value="1"/>
</dbReference>
<dbReference type="Gene3D" id="3.40.350.10">
    <property type="entry name" value="Creatinase/prolidase N-terminal domain"/>
    <property type="match status" value="1"/>
</dbReference>
<dbReference type="EC" id="3.4.-.-" evidence="3"/>
<sequence length="392" mass="45644">MKLKIPNEEIRERQKKFTDNLKEMNVESVILFNTTDIFYLTNFMFRPSERPIAFFIDDSNKTHLFVPRMEYSHAENYAVIDYIHEYIEYPGETHPMEILKMYLIEYKFTEKTVGYDSLGYSSQKGYKGPLLTEIMDFKDIVNIKGMVEKQRYIKSNNEIELIKESARWGNLAHTLLVEYSEIGKREMEIEGRASFEASQIIYKTLGADYKPYGNPPHAFYRGQIGKHSFFPHSQNQNAMLKKGFNVVSQAACDVWGYKSELERTMFIGEASKEQEKYFNHMLQAQEIAFDSIKPGIEASVIEKNVQRYFKENNLEPLVRHHTGHNIGLLNHEAPFFDIGDDTLLEPGMIFSVEPGLYVEDIGAFRHSDTILITETGMELITYYPRDFESLII</sequence>
<dbReference type="Pfam" id="PF00557">
    <property type="entry name" value="Peptidase_M24"/>
    <property type="match status" value="1"/>
</dbReference>
<comment type="caution">
    <text evidence="3">The sequence shown here is derived from an EMBL/GenBank/DDBJ whole genome shotgun (WGS) entry which is preliminary data.</text>
</comment>
<organism evidence="3 4">
    <name type="scientific">Jeotgalicoccus meleagridis</name>
    <dbReference type="NCBI Taxonomy" id="2759181"/>
    <lineage>
        <taxon>Bacteria</taxon>
        <taxon>Bacillati</taxon>
        <taxon>Bacillota</taxon>
        <taxon>Bacilli</taxon>
        <taxon>Bacillales</taxon>
        <taxon>Staphylococcaceae</taxon>
        <taxon>Jeotgalicoccus</taxon>
    </lineage>
</organism>
<feature type="domain" description="Creatinase N-terminal" evidence="2">
    <location>
        <begin position="13"/>
        <end position="153"/>
    </location>
</feature>
<reference evidence="3 4" key="1">
    <citation type="submission" date="2020-07" db="EMBL/GenBank/DDBJ databases">
        <authorList>
            <person name="Criscuolo A."/>
        </authorList>
    </citation>
    <scope>NUCLEOTIDE SEQUENCE [LARGE SCALE GENOMIC DNA]</scope>
    <source>
        <strain evidence="3">CIP111649</strain>
    </source>
</reference>
<dbReference type="SUPFAM" id="SSF53092">
    <property type="entry name" value="Creatinase/prolidase N-terminal domain"/>
    <property type="match status" value="1"/>
</dbReference>